<proteinExistence type="predicted"/>
<keyword evidence="4" id="KW-1185">Reference proteome</keyword>
<reference evidence="3 4" key="1">
    <citation type="submission" date="2019-04" db="EMBL/GenBank/DDBJ databases">
        <title>An improved genome assembly and genetic linkage map for asparagus bean, Vigna unguiculata ssp. sesquipedialis.</title>
        <authorList>
            <person name="Xia Q."/>
            <person name="Zhang R."/>
            <person name="Dong Y."/>
        </authorList>
    </citation>
    <scope>NUCLEOTIDE SEQUENCE [LARGE SCALE GENOMIC DNA]</scope>
    <source>
        <tissue evidence="3">Leaf</tissue>
    </source>
</reference>
<dbReference type="PANTHER" id="PTHR12771:SF56">
    <property type="entry name" value="CED-12"/>
    <property type="match status" value="1"/>
</dbReference>
<dbReference type="OrthoDB" id="67155at2759"/>
<dbReference type="InterPro" id="IPR006816">
    <property type="entry name" value="ELMO_dom"/>
</dbReference>
<feature type="domain" description="ELMO" evidence="2">
    <location>
        <begin position="139"/>
        <end position="300"/>
    </location>
</feature>
<name>A0A4D6MAT8_VIGUN</name>
<dbReference type="Pfam" id="PF04727">
    <property type="entry name" value="ELMO_CED12"/>
    <property type="match status" value="1"/>
</dbReference>
<organism evidence="3 4">
    <name type="scientific">Vigna unguiculata</name>
    <name type="common">Cowpea</name>
    <dbReference type="NCBI Taxonomy" id="3917"/>
    <lineage>
        <taxon>Eukaryota</taxon>
        <taxon>Viridiplantae</taxon>
        <taxon>Streptophyta</taxon>
        <taxon>Embryophyta</taxon>
        <taxon>Tracheophyta</taxon>
        <taxon>Spermatophyta</taxon>
        <taxon>Magnoliopsida</taxon>
        <taxon>eudicotyledons</taxon>
        <taxon>Gunneridae</taxon>
        <taxon>Pentapetalae</taxon>
        <taxon>rosids</taxon>
        <taxon>fabids</taxon>
        <taxon>Fabales</taxon>
        <taxon>Fabaceae</taxon>
        <taxon>Papilionoideae</taxon>
        <taxon>50 kb inversion clade</taxon>
        <taxon>NPAAA clade</taxon>
        <taxon>indigoferoid/millettioid clade</taxon>
        <taxon>Phaseoleae</taxon>
        <taxon>Vigna</taxon>
    </lineage>
</organism>
<evidence type="ECO:0000313" key="3">
    <source>
        <dbReference type="EMBL" id="QCD97176.1"/>
    </source>
</evidence>
<dbReference type="Gramene" id="Vigun01g096900.1.v1.2">
    <property type="protein sequence ID" value="Vigun01g096900.1.v1.2"/>
    <property type="gene ID" value="Vigun01g096900.v1.2"/>
</dbReference>
<dbReference type="EMBL" id="CP039350">
    <property type="protein sequence ID" value="QCD97176.1"/>
    <property type="molecule type" value="Genomic_DNA"/>
</dbReference>
<sequence>MSSRSLRRRLHHGDVDGKRKEHFDSSGLDSLSEPLLADDDYAENKKICTLEDLWDDERKRAQFHWTFIFSNIIAQWAQWLANVVLGSGSIIGRLLSFPSSALNLPNNRMLPSSLSPLQEVRLRHLRQRLEVPFDGSKAEHQDALKQLWKLAYPDRELPPLKSELWKEMGWQGSDPSTDFRGGGFISLENLIFFAKTYPDSFQRLLNKQDGTRADWEYPFAVAGINISFMLANMLDLQAGSPSSLSGIRFLKLLEEDEMAFDNLFCIAFQMMDGQWLAKRATYMEFNDVLKFTRAQLERELALEDISSVKDLPAYSMLR</sequence>
<gene>
    <name evidence="3" type="ORF">DEO72_LG6g1886</name>
</gene>
<evidence type="ECO:0000259" key="2">
    <source>
        <dbReference type="PROSITE" id="PS51335"/>
    </source>
</evidence>
<feature type="region of interest" description="Disordered" evidence="1">
    <location>
        <begin position="1"/>
        <end position="28"/>
    </location>
</feature>
<accession>A0A4D6MAT8</accession>
<dbReference type="AlphaFoldDB" id="A0A4D6MAT8"/>
<evidence type="ECO:0000256" key="1">
    <source>
        <dbReference type="SAM" id="MobiDB-lite"/>
    </source>
</evidence>
<dbReference type="PROSITE" id="PS51335">
    <property type="entry name" value="ELMO"/>
    <property type="match status" value="1"/>
</dbReference>
<feature type="compositionally biased region" description="Basic residues" evidence="1">
    <location>
        <begin position="1"/>
        <end position="11"/>
    </location>
</feature>
<dbReference type="InterPro" id="IPR050868">
    <property type="entry name" value="ELMO_domain-containing"/>
</dbReference>
<feature type="compositionally biased region" description="Basic and acidic residues" evidence="1">
    <location>
        <begin position="12"/>
        <end position="24"/>
    </location>
</feature>
<dbReference type="PANTHER" id="PTHR12771">
    <property type="entry name" value="ENGULFMENT AND CELL MOTILITY"/>
    <property type="match status" value="1"/>
</dbReference>
<evidence type="ECO:0000313" key="4">
    <source>
        <dbReference type="Proteomes" id="UP000501690"/>
    </source>
</evidence>
<protein>
    <submittedName>
        <fullName evidence="3">Engulfment and cell motility protein 1</fullName>
    </submittedName>
</protein>
<dbReference type="Proteomes" id="UP000501690">
    <property type="component" value="Linkage Group LG6"/>
</dbReference>